<keyword evidence="1" id="KW-0597">Phosphoprotein</keyword>
<keyword evidence="5" id="KW-1185">Reference proteome</keyword>
<feature type="region of interest" description="Disordered" evidence="2">
    <location>
        <begin position="34"/>
        <end position="109"/>
    </location>
</feature>
<evidence type="ECO:0000256" key="2">
    <source>
        <dbReference type="SAM" id="MobiDB-lite"/>
    </source>
</evidence>
<dbReference type="RefSeq" id="WP_210096919.1">
    <property type="nucleotide sequence ID" value="NZ_BAAAIO010000001.1"/>
</dbReference>
<dbReference type="InterPro" id="IPR008984">
    <property type="entry name" value="SMAD_FHA_dom_sf"/>
</dbReference>
<sequence length="224" mass="22437">MSTQCRFCGEAVRPDSMFCPSCGQLIGMAGNAVPPFPGGAKPSSSAAPVAQRPSEPLAPVPLPAPLAADAPQPAPAPQSAPAPTPVAEPQAAPARPADAQPAVAQQVEAPQVEVPAPALASTVTLPDGQRLGLDQILVFGRSPERGAAAYQGVPIRLDDPARAMSRVHLVLAPASGAVIATDPGSANGTLLEREGVQYGLVAGTPTALVPGDRLLLGDAVLLVA</sequence>
<dbReference type="Gene3D" id="2.60.200.20">
    <property type="match status" value="1"/>
</dbReference>
<dbReference type="EMBL" id="JAGIOA010000001">
    <property type="protein sequence ID" value="MBP2377582.1"/>
    <property type="molecule type" value="Genomic_DNA"/>
</dbReference>
<dbReference type="CDD" id="cd00060">
    <property type="entry name" value="FHA"/>
    <property type="match status" value="1"/>
</dbReference>
<dbReference type="InterPro" id="IPR000253">
    <property type="entry name" value="FHA_dom"/>
</dbReference>
<name>A0ABS4WN08_9MICO</name>
<feature type="compositionally biased region" description="Low complexity" evidence="2">
    <location>
        <begin position="87"/>
        <end position="109"/>
    </location>
</feature>
<comment type="caution">
    <text evidence="4">The sequence shown here is derived from an EMBL/GenBank/DDBJ whole genome shotgun (WGS) entry which is preliminary data.</text>
</comment>
<evidence type="ECO:0000259" key="3">
    <source>
        <dbReference type="PROSITE" id="PS50006"/>
    </source>
</evidence>
<dbReference type="SUPFAM" id="SSF49879">
    <property type="entry name" value="SMAD/FHA domain"/>
    <property type="match status" value="1"/>
</dbReference>
<evidence type="ECO:0000256" key="1">
    <source>
        <dbReference type="ARBA" id="ARBA00022553"/>
    </source>
</evidence>
<organism evidence="4 5">
    <name type="scientific">Microbacterium phyllosphaerae</name>
    <dbReference type="NCBI Taxonomy" id="124798"/>
    <lineage>
        <taxon>Bacteria</taxon>
        <taxon>Bacillati</taxon>
        <taxon>Actinomycetota</taxon>
        <taxon>Actinomycetes</taxon>
        <taxon>Micrococcales</taxon>
        <taxon>Microbacteriaceae</taxon>
        <taxon>Microbacterium</taxon>
    </lineage>
</organism>
<protein>
    <submittedName>
        <fullName evidence="4">Component of type VI protein secretion system</fullName>
    </submittedName>
</protein>
<feature type="domain" description="FHA" evidence="3">
    <location>
        <begin position="137"/>
        <end position="196"/>
    </location>
</feature>
<dbReference type="PROSITE" id="PS50006">
    <property type="entry name" value="FHA_DOMAIN"/>
    <property type="match status" value="1"/>
</dbReference>
<gene>
    <name evidence="4" type="ORF">JOF42_001077</name>
</gene>
<dbReference type="Pfam" id="PF00498">
    <property type="entry name" value="FHA"/>
    <property type="match status" value="1"/>
</dbReference>
<accession>A0ABS4WN08</accession>
<reference evidence="4 5" key="1">
    <citation type="submission" date="2021-03" db="EMBL/GenBank/DDBJ databases">
        <title>Sequencing the genomes of 1000 actinobacteria strains.</title>
        <authorList>
            <person name="Klenk H.-P."/>
        </authorList>
    </citation>
    <scope>NUCLEOTIDE SEQUENCE [LARGE SCALE GENOMIC DNA]</scope>
    <source>
        <strain evidence="4 5">DSM 13468</strain>
    </source>
</reference>
<dbReference type="Proteomes" id="UP000703720">
    <property type="component" value="Unassembled WGS sequence"/>
</dbReference>
<evidence type="ECO:0000313" key="5">
    <source>
        <dbReference type="Proteomes" id="UP000703720"/>
    </source>
</evidence>
<evidence type="ECO:0000313" key="4">
    <source>
        <dbReference type="EMBL" id="MBP2377582.1"/>
    </source>
</evidence>
<proteinExistence type="predicted"/>
<feature type="compositionally biased region" description="Pro residues" evidence="2">
    <location>
        <begin position="72"/>
        <end position="86"/>
    </location>
</feature>